<dbReference type="Gene3D" id="2.115.10.20">
    <property type="entry name" value="Glycosyl hydrolase domain, family 43"/>
    <property type="match status" value="1"/>
</dbReference>
<evidence type="ECO:0000256" key="4">
    <source>
        <dbReference type="SAM" id="SignalP"/>
    </source>
</evidence>
<comment type="similarity">
    <text evidence="1">Belongs to the glycosyl hydrolase 43 family.</text>
</comment>
<evidence type="ECO:0000256" key="2">
    <source>
        <dbReference type="ARBA" id="ARBA00022801"/>
    </source>
</evidence>
<name>A0ABP8VG85_9ACTN</name>
<dbReference type="Proteomes" id="UP001501195">
    <property type="component" value="Unassembled WGS sequence"/>
</dbReference>
<dbReference type="RefSeq" id="WP_345714143.1">
    <property type="nucleotide sequence ID" value="NZ_BAABIL010000762.1"/>
</dbReference>
<dbReference type="InterPro" id="IPR023296">
    <property type="entry name" value="Glyco_hydro_beta-prop_sf"/>
</dbReference>
<dbReference type="Pfam" id="PF04616">
    <property type="entry name" value="Glyco_hydro_43"/>
    <property type="match status" value="1"/>
</dbReference>
<organism evidence="5 6">
    <name type="scientific">Kineococcus glutinatus</name>
    <dbReference type="NCBI Taxonomy" id="1070872"/>
    <lineage>
        <taxon>Bacteria</taxon>
        <taxon>Bacillati</taxon>
        <taxon>Actinomycetota</taxon>
        <taxon>Actinomycetes</taxon>
        <taxon>Kineosporiales</taxon>
        <taxon>Kineosporiaceae</taxon>
        <taxon>Kineococcus</taxon>
    </lineage>
</organism>
<sequence length="607" mass="64422">MRLSTKVRRLAAVLTAAAGTALAAVVPAAPAGAALPPDAGWFEPGKVWTGDFGDPTVVRVGGTYYAYASPVGGRVLPVLTSADAVTWRVHPRYSDDGPPGRGGYSVNNDPKIPVEIRQAAMGDWDKYNTNDALVRPASWGVHHQQGPWINRDYWAPGVFNIGATWYAYSPVRVSPTRFCLTVASAPSPLGPFRDVSGAGPIQCAPLEVDPGGSIDPFPYRDPSTGRNYLVWSASGKIGSHPSSLQVVELGDNGFPKPGAPWVKLLETDAGSPWEGHRIENPSMVKYDGTWYLFYSGNLSDPLDDQGHSNYASGYAICDGPVGPCRRAPAKVPLLASAGTAQGPGGSSGFIDGAGRLRMAYATFHLGENLNGYHPRRMSIATLVRNPDRTLRVDGSTLASSDISAKAAALGGVLGAPTSAELPTPRTRGSYRHYQFGSIYWSPATGSHLVKGLIRDRWAANGWETGALGFPVTDEVALRGGAFNHFQGGSIYWSRPTGAHVVKGLIRDKWAASGWETGALGYPVTDEVTLPGGAFSAFSGGSIYFSPRTGAHVVRGAIRDAWGGQGWEAGRLGYPTSDEYAVNGGRRSDFQGGSITWTQTRGAVVTFR</sequence>
<evidence type="ECO:0000256" key="3">
    <source>
        <dbReference type="ARBA" id="ARBA00023295"/>
    </source>
</evidence>
<reference evidence="6" key="1">
    <citation type="journal article" date="2019" name="Int. J. Syst. Evol. Microbiol.">
        <title>The Global Catalogue of Microorganisms (GCM) 10K type strain sequencing project: providing services to taxonomists for standard genome sequencing and annotation.</title>
        <authorList>
            <consortium name="The Broad Institute Genomics Platform"/>
            <consortium name="The Broad Institute Genome Sequencing Center for Infectious Disease"/>
            <person name="Wu L."/>
            <person name="Ma J."/>
        </authorList>
    </citation>
    <scope>NUCLEOTIDE SEQUENCE [LARGE SCALE GENOMIC DNA]</scope>
    <source>
        <strain evidence="6">JCM 18126</strain>
    </source>
</reference>
<dbReference type="Pfam" id="PF08310">
    <property type="entry name" value="LGFP"/>
    <property type="match status" value="4"/>
</dbReference>
<gene>
    <name evidence="5" type="ORF">GCM10023225_34780</name>
</gene>
<dbReference type="SUPFAM" id="SSF75005">
    <property type="entry name" value="Arabinanase/levansucrase/invertase"/>
    <property type="match status" value="1"/>
</dbReference>
<feature type="signal peptide" evidence="4">
    <location>
        <begin position="1"/>
        <end position="23"/>
    </location>
</feature>
<dbReference type="EMBL" id="BAABIL010000762">
    <property type="protein sequence ID" value="GAA4662722.1"/>
    <property type="molecule type" value="Genomic_DNA"/>
</dbReference>
<keyword evidence="4" id="KW-0732">Signal</keyword>
<keyword evidence="2" id="KW-0378">Hydrolase</keyword>
<dbReference type="PANTHER" id="PTHR42812">
    <property type="entry name" value="BETA-XYLOSIDASE"/>
    <property type="match status" value="1"/>
</dbReference>
<evidence type="ECO:0000256" key="1">
    <source>
        <dbReference type="ARBA" id="ARBA00009865"/>
    </source>
</evidence>
<dbReference type="InterPro" id="IPR006710">
    <property type="entry name" value="Glyco_hydro_43"/>
</dbReference>
<keyword evidence="6" id="KW-1185">Reference proteome</keyword>
<evidence type="ECO:0000313" key="6">
    <source>
        <dbReference type="Proteomes" id="UP001501195"/>
    </source>
</evidence>
<keyword evidence="3" id="KW-0326">Glycosidase</keyword>
<feature type="chain" id="PRO_5046338867" description="LGFP repeat-containing protein" evidence="4">
    <location>
        <begin position="24"/>
        <end position="607"/>
    </location>
</feature>
<proteinExistence type="inferred from homology"/>
<accession>A0ABP8VG85</accession>
<comment type="caution">
    <text evidence="5">The sequence shown here is derived from an EMBL/GenBank/DDBJ whole genome shotgun (WGS) entry which is preliminary data.</text>
</comment>
<evidence type="ECO:0008006" key="7">
    <source>
        <dbReference type="Google" id="ProtNLM"/>
    </source>
</evidence>
<evidence type="ECO:0000313" key="5">
    <source>
        <dbReference type="EMBL" id="GAA4662722.1"/>
    </source>
</evidence>
<protein>
    <recommendedName>
        <fullName evidence="7">LGFP repeat-containing protein</fullName>
    </recommendedName>
</protein>
<dbReference type="InterPro" id="IPR051795">
    <property type="entry name" value="Glycosyl_Hydrlase_43"/>
</dbReference>
<dbReference type="InterPro" id="IPR013207">
    <property type="entry name" value="LGFP"/>
</dbReference>
<dbReference type="PANTHER" id="PTHR42812:SF5">
    <property type="entry name" value="ENDO-ARABINASE"/>
    <property type="match status" value="1"/>
</dbReference>